<feature type="non-terminal residue" evidence="3">
    <location>
        <position position="1"/>
    </location>
</feature>
<feature type="domain" description="THO complex subunitTHOC2 C-terminal" evidence="2">
    <location>
        <begin position="156"/>
        <end position="235"/>
    </location>
</feature>
<comment type="caution">
    <text evidence="3">The sequence shown here is derived from an EMBL/GenBank/DDBJ whole genome shotgun (WGS) entry which is preliminary data.</text>
</comment>
<evidence type="ECO:0000313" key="3">
    <source>
        <dbReference type="EMBL" id="KAK5188172.1"/>
    </source>
</evidence>
<organism evidence="3 4">
    <name type="scientific">Cryomyces antarcticus</name>
    <dbReference type="NCBI Taxonomy" id="329879"/>
    <lineage>
        <taxon>Eukaryota</taxon>
        <taxon>Fungi</taxon>
        <taxon>Dikarya</taxon>
        <taxon>Ascomycota</taxon>
        <taxon>Pezizomycotina</taxon>
        <taxon>Dothideomycetes</taxon>
        <taxon>Dothideomycetes incertae sedis</taxon>
        <taxon>Cryomyces</taxon>
    </lineage>
</organism>
<feature type="compositionally biased region" description="Polar residues" evidence="1">
    <location>
        <begin position="85"/>
        <end position="95"/>
    </location>
</feature>
<dbReference type="PANTHER" id="PTHR21597">
    <property type="entry name" value="THO2 PROTEIN"/>
    <property type="match status" value="1"/>
</dbReference>
<feature type="compositionally biased region" description="Basic and acidic residues" evidence="1">
    <location>
        <begin position="96"/>
        <end position="110"/>
    </location>
</feature>
<evidence type="ECO:0000259" key="2">
    <source>
        <dbReference type="Pfam" id="PF11262"/>
    </source>
</evidence>
<evidence type="ECO:0000313" key="4">
    <source>
        <dbReference type="Proteomes" id="UP001357485"/>
    </source>
</evidence>
<name>A0ABR0LK84_9PEZI</name>
<dbReference type="InterPro" id="IPR021418">
    <property type="entry name" value="THO_THOC2_C"/>
</dbReference>
<feature type="region of interest" description="Disordered" evidence="1">
    <location>
        <begin position="48"/>
        <end position="124"/>
    </location>
</feature>
<reference evidence="3 4" key="1">
    <citation type="submission" date="2023-08" db="EMBL/GenBank/DDBJ databases">
        <title>Black Yeasts Isolated from many extreme environments.</title>
        <authorList>
            <person name="Coleine C."/>
            <person name="Stajich J.E."/>
            <person name="Selbmann L."/>
        </authorList>
    </citation>
    <scope>NUCLEOTIDE SEQUENCE [LARGE SCALE GENOMIC DNA]</scope>
    <source>
        <strain evidence="3 4">CCFEE 536</strain>
    </source>
</reference>
<dbReference type="EMBL" id="JAVRRA010018497">
    <property type="protein sequence ID" value="KAK5188172.1"/>
    <property type="molecule type" value="Genomic_DNA"/>
</dbReference>
<dbReference type="InterPro" id="IPR040007">
    <property type="entry name" value="Tho2"/>
</dbReference>
<feature type="non-terminal residue" evidence="3">
    <location>
        <position position="236"/>
    </location>
</feature>
<protein>
    <submittedName>
        <fullName evidence="3">THO2 plays a role in transcriptional elongation</fullName>
    </submittedName>
</protein>
<gene>
    <name evidence="3" type="primary">RLR1_3</name>
    <name evidence="3" type="ORF">LTR16_008620</name>
</gene>
<dbReference type="Pfam" id="PF11262">
    <property type="entry name" value="Tho2"/>
    <property type="match status" value="1"/>
</dbReference>
<proteinExistence type="predicted"/>
<evidence type="ECO:0000256" key="1">
    <source>
        <dbReference type="SAM" id="MobiDB-lite"/>
    </source>
</evidence>
<keyword evidence="4" id="KW-1185">Reference proteome</keyword>
<accession>A0ABR0LK84</accession>
<dbReference type="PANTHER" id="PTHR21597:SF0">
    <property type="entry name" value="THO COMPLEX SUBUNIT 2"/>
    <property type="match status" value="1"/>
</dbReference>
<dbReference type="Proteomes" id="UP001357485">
    <property type="component" value="Unassembled WGS sequence"/>
</dbReference>
<sequence length="236" mass="26115">NLSTEEFDAAIPGVVSLISEFGIEPSIAFAISRPSIAQAIAVVDTAAESEKQSRRLSTEKAQVDRNVELADDSTKAPTDEGEKAASQNGTPTKQESSPKNEEETSSEMKDIPQVADATSTSTPGPIVNGVHDPWHPVLKPLMESLRPILREDFESTLSLPFYTTFWTLALHDMVVFSNTYETEIKKHVTALGKINSDRTDLTTLGMKKKEHEKKSINEVLDRLRGEMRTQIQAYQQ</sequence>
<feature type="compositionally biased region" description="Basic and acidic residues" evidence="1">
    <location>
        <begin position="48"/>
        <end position="83"/>
    </location>
</feature>